<dbReference type="Gene3D" id="3.30.420.180">
    <property type="entry name" value="CobE/GbiG C-terminal domain"/>
    <property type="match status" value="1"/>
</dbReference>
<dbReference type="EMBL" id="FWYD01000016">
    <property type="protein sequence ID" value="SMC99290.1"/>
    <property type="molecule type" value="Genomic_DNA"/>
</dbReference>
<dbReference type="InterPro" id="IPR036518">
    <property type="entry name" value="CobE/GbiG_C_sf"/>
</dbReference>
<dbReference type="GO" id="GO:0016787">
    <property type="term" value="F:hydrolase activity"/>
    <property type="evidence" value="ECO:0007669"/>
    <property type="project" value="UniProtKB-KW"/>
</dbReference>
<proteinExistence type="predicted"/>
<dbReference type="AlphaFoldDB" id="A0A1W2DPA3"/>
<keyword evidence="2" id="KW-0378">Hydrolase</keyword>
<dbReference type="Proteomes" id="UP000192330">
    <property type="component" value="Unassembled WGS sequence"/>
</dbReference>
<evidence type="ECO:0000313" key="3">
    <source>
        <dbReference type="Proteomes" id="UP000192330"/>
    </source>
</evidence>
<dbReference type="Pfam" id="PF01890">
    <property type="entry name" value="CbiG_C"/>
    <property type="match status" value="1"/>
</dbReference>
<sequence length="120" mass="11876">MIVAGFGFRSTANVGSLRSALELHGVAPDSLATASAKAKAAPFIDLAQALGLPVVAVPANELVIQPVQTHSVASHDHYGTASVAEAAALAAAGPGARLLAARLISPDRLATCAIAIGDAT</sequence>
<dbReference type="STRING" id="1387277.SAMN06295998_11671"/>
<gene>
    <name evidence="2" type="ORF">SAMN06295998_11671</name>
</gene>
<dbReference type="InterPro" id="IPR002750">
    <property type="entry name" value="CobE/GbiG_C"/>
</dbReference>
<organism evidence="2 3">
    <name type="scientific">Primorskyibacter flagellatus</name>
    <dbReference type="NCBI Taxonomy" id="1387277"/>
    <lineage>
        <taxon>Bacteria</taxon>
        <taxon>Pseudomonadati</taxon>
        <taxon>Pseudomonadota</taxon>
        <taxon>Alphaproteobacteria</taxon>
        <taxon>Rhodobacterales</taxon>
        <taxon>Roseobacteraceae</taxon>
        <taxon>Primorskyibacter</taxon>
    </lineage>
</organism>
<dbReference type="SUPFAM" id="SSF159664">
    <property type="entry name" value="CobE/GbiG C-terminal domain-like"/>
    <property type="match status" value="1"/>
</dbReference>
<reference evidence="2 3" key="1">
    <citation type="submission" date="2017-04" db="EMBL/GenBank/DDBJ databases">
        <authorList>
            <person name="Afonso C.L."/>
            <person name="Miller P.J."/>
            <person name="Scott M.A."/>
            <person name="Spackman E."/>
            <person name="Goraichik I."/>
            <person name="Dimitrov K.M."/>
            <person name="Suarez D.L."/>
            <person name="Swayne D.E."/>
        </authorList>
    </citation>
    <scope>NUCLEOTIDE SEQUENCE [LARGE SCALE GENOMIC DNA]</scope>
    <source>
        <strain evidence="2 3">CGMCC 1.12644</strain>
    </source>
</reference>
<keyword evidence="3" id="KW-1185">Reference proteome</keyword>
<name>A0A1W2DPA3_9RHOB</name>
<accession>A0A1W2DPA3</accession>
<feature type="domain" description="CobE/GbiG C-terminal" evidence="1">
    <location>
        <begin position="2"/>
        <end position="115"/>
    </location>
</feature>
<evidence type="ECO:0000259" key="1">
    <source>
        <dbReference type="Pfam" id="PF01890"/>
    </source>
</evidence>
<evidence type="ECO:0000313" key="2">
    <source>
        <dbReference type="EMBL" id="SMC99290.1"/>
    </source>
</evidence>
<dbReference type="GO" id="GO:0009236">
    <property type="term" value="P:cobalamin biosynthetic process"/>
    <property type="evidence" value="ECO:0007669"/>
    <property type="project" value="InterPro"/>
</dbReference>
<dbReference type="OrthoDB" id="7475241at2"/>
<protein>
    <submittedName>
        <fullName evidence="2">Cobalt-precorrin 5A hydrolase</fullName>
    </submittedName>
</protein>